<dbReference type="Pfam" id="PF00005">
    <property type="entry name" value="ABC_tran"/>
    <property type="match status" value="2"/>
</dbReference>
<dbReference type="PROSITE" id="PS50893">
    <property type="entry name" value="ABC_TRANSPORTER_2"/>
    <property type="match status" value="2"/>
</dbReference>
<feature type="transmembrane region" description="Helical" evidence="10">
    <location>
        <begin position="124"/>
        <end position="143"/>
    </location>
</feature>
<gene>
    <name evidence="13" type="ORF">M514_00054</name>
</gene>
<dbReference type="InterPro" id="IPR027417">
    <property type="entry name" value="P-loop_NTPase"/>
</dbReference>
<feature type="transmembrane region" description="Helical" evidence="10">
    <location>
        <begin position="1008"/>
        <end position="1032"/>
    </location>
</feature>
<dbReference type="SUPFAM" id="SSF90123">
    <property type="entry name" value="ABC transporter transmembrane region"/>
    <property type="match status" value="2"/>
</dbReference>
<dbReference type="PROSITE" id="PS50929">
    <property type="entry name" value="ABC_TM1F"/>
    <property type="match status" value="2"/>
</dbReference>
<evidence type="ECO:0000256" key="8">
    <source>
        <dbReference type="ARBA" id="ARBA00022989"/>
    </source>
</evidence>
<evidence type="ECO:0000259" key="12">
    <source>
        <dbReference type="PROSITE" id="PS50929"/>
    </source>
</evidence>
<dbReference type="GO" id="GO:0016887">
    <property type="term" value="F:ATP hydrolysis activity"/>
    <property type="evidence" value="ECO:0007669"/>
    <property type="project" value="InterPro"/>
</dbReference>
<dbReference type="CDD" id="cd03244">
    <property type="entry name" value="ABCC_MRP_domain2"/>
    <property type="match status" value="1"/>
</dbReference>
<dbReference type="InterPro" id="IPR003593">
    <property type="entry name" value="AAA+_ATPase"/>
</dbReference>
<dbReference type="FunFam" id="1.20.1560.10:FF:000026">
    <property type="entry name" value="Multidrug resistance-associated protein lethal(2)03659"/>
    <property type="match status" value="1"/>
</dbReference>
<dbReference type="CDD" id="cd03250">
    <property type="entry name" value="ABCC_MRP_domain1"/>
    <property type="match status" value="1"/>
</dbReference>
<accession>A0A085NTX0</accession>
<dbReference type="InterPro" id="IPR050173">
    <property type="entry name" value="ABC_transporter_C-like"/>
</dbReference>
<keyword evidence="6" id="KW-0547">Nucleotide-binding</keyword>
<evidence type="ECO:0000256" key="7">
    <source>
        <dbReference type="ARBA" id="ARBA00022840"/>
    </source>
</evidence>
<evidence type="ECO:0000256" key="3">
    <source>
        <dbReference type="ARBA" id="ARBA00022448"/>
    </source>
</evidence>
<organism evidence="13">
    <name type="scientific">Trichuris suis</name>
    <name type="common">pig whipworm</name>
    <dbReference type="NCBI Taxonomy" id="68888"/>
    <lineage>
        <taxon>Eukaryota</taxon>
        <taxon>Metazoa</taxon>
        <taxon>Ecdysozoa</taxon>
        <taxon>Nematoda</taxon>
        <taxon>Enoplea</taxon>
        <taxon>Dorylaimia</taxon>
        <taxon>Trichinellida</taxon>
        <taxon>Trichuridae</taxon>
        <taxon>Trichuris</taxon>
    </lineage>
</organism>
<dbReference type="GO" id="GO:0016020">
    <property type="term" value="C:membrane"/>
    <property type="evidence" value="ECO:0007669"/>
    <property type="project" value="UniProtKB-SubCell"/>
</dbReference>
<dbReference type="InterPro" id="IPR003439">
    <property type="entry name" value="ABC_transporter-like_ATP-bd"/>
</dbReference>
<dbReference type="GO" id="GO:0005524">
    <property type="term" value="F:ATP binding"/>
    <property type="evidence" value="ECO:0007669"/>
    <property type="project" value="UniProtKB-KW"/>
</dbReference>
<feature type="transmembrane region" description="Helical" evidence="10">
    <location>
        <begin position="1038"/>
        <end position="1058"/>
    </location>
</feature>
<evidence type="ECO:0000256" key="9">
    <source>
        <dbReference type="ARBA" id="ARBA00023136"/>
    </source>
</evidence>
<evidence type="ECO:0000259" key="11">
    <source>
        <dbReference type="PROSITE" id="PS50893"/>
    </source>
</evidence>
<evidence type="ECO:0000256" key="5">
    <source>
        <dbReference type="ARBA" id="ARBA00022737"/>
    </source>
</evidence>
<evidence type="ECO:0000256" key="4">
    <source>
        <dbReference type="ARBA" id="ARBA00022692"/>
    </source>
</evidence>
<comment type="similarity">
    <text evidence="2">Belongs to the ABC transporter superfamily. ABCC family. Conjugate transporter (TC 3.A.1.208) subfamily.</text>
</comment>
<comment type="subcellular location">
    <subcellularLocation>
        <location evidence="1">Membrane</location>
        <topology evidence="1">Multi-pass membrane protein</topology>
    </subcellularLocation>
</comment>
<keyword evidence="7" id="KW-0067">ATP-binding</keyword>
<dbReference type="Gene3D" id="1.20.1560.10">
    <property type="entry name" value="ABC transporter type 1, transmembrane domain"/>
    <property type="match status" value="2"/>
</dbReference>
<dbReference type="Proteomes" id="UP000030758">
    <property type="component" value="Unassembled WGS sequence"/>
</dbReference>
<dbReference type="InterPro" id="IPR017871">
    <property type="entry name" value="ABC_transporter-like_CS"/>
</dbReference>
<name>A0A085NTX0_9BILA</name>
<keyword evidence="4 10" id="KW-0812">Transmembrane</keyword>
<dbReference type="FunFam" id="3.40.50.300:FF:000163">
    <property type="entry name" value="Multidrug resistance-associated protein member 4"/>
    <property type="match status" value="1"/>
</dbReference>
<keyword evidence="3" id="KW-0813">Transport</keyword>
<dbReference type="Pfam" id="PF00664">
    <property type="entry name" value="ABC_membrane"/>
    <property type="match status" value="2"/>
</dbReference>
<evidence type="ECO:0000256" key="10">
    <source>
        <dbReference type="SAM" id="Phobius"/>
    </source>
</evidence>
<feature type="domain" description="ABC transmembrane type-1" evidence="12">
    <location>
        <begin position="828"/>
        <end position="1066"/>
    </location>
</feature>
<dbReference type="SUPFAM" id="SSF52540">
    <property type="entry name" value="P-loop containing nucleoside triphosphate hydrolases"/>
    <property type="match status" value="2"/>
</dbReference>
<feature type="transmembrane region" description="Helical" evidence="10">
    <location>
        <begin position="896"/>
        <end position="917"/>
    </location>
</feature>
<dbReference type="PANTHER" id="PTHR24223:SF456">
    <property type="entry name" value="MULTIDRUG RESISTANCE-ASSOCIATED PROTEIN LETHAL(2)03659"/>
    <property type="match status" value="1"/>
</dbReference>
<feature type="transmembrane region" description="Helical" evidence="10">
    <location>
        <begin position="344"/>
        <end position="364"/>
    </location>
</feature>
<keyword evidence="8 10" id="KW-1133">Transmembrane helix</keyword>
<dbReference type="FunFam" id="1.20.1560.10:FF:000013">
    <property type="entry name" value="ABC transporter C family member 2"/>
    <property type="match status" value="1"/>
</dbReference>
<dbReference type="FunFam" id="3.40.50.300:FF:000973">
    <property type="entry name" value="Multidrug resistance-associated protein 4"/>
    <property type="match status" value="1"/>
</dbReference>
<dbReference type="InterPro" id="IPR030240">
    <property type="entry name" value="ABCC4_TMD1"/>
</dbReference>
<evidence type="ECO:0000256" key="6">
    <source>
        <dbReference type="ARBA" id="ARBA00022741"/>
    </source>
</evidence>
<dbReference type="GO" id="GO:0140359">
    <property type="term" value="F:ABC-type transporter activity"/>
    <property type="evidence" value="ECO:0007669"/>
    <property type="project" value="InterPro"/>
</dbReference>
<keyword evidence="9 10" id="KW-0472">Membrane</keyword>
<evidence type="ECO:0000313" key="13">
    <source>
        <dbReference type="EMBL" id="KFD72916.1"/>
    </source>
</evidence>
<dbReference type="InterPro" id="IPR011527">
    <property type="entry name" value="ABC1_TM_dom"/>
</dbReference>
<dbReference type="InterPro" id="IPR036640">
    <property type="entry name" value="ABC1_TM_sf"/>
</dbReference>
<feature type="domain" description="ABC transporter" evidence="11">
    <location>
        <begin position="1102"/>
        <end position="1335"/>
    </location>
</feature>
<feature type="transmembrane region" description="Helical" evidence="10">
    <location>
        <begin position="307"/>
        <end position="332"/>
    </location>
</feature>
<evidence type="ECO:0000256" key="2">
    <source>
        <dbReference type="ARBA" id="ARBA00009726"/>
    </source>
</evidence>
<evidence type="ECO:0008006" key="14">
    <source>
        <dbReference type="Google" id="ProtNLM"/>
    </source>
</evidence>
<protein>
    <recommendedName>
        <fullName evidence="14">ABC transporter, ATP-binding protein</fullName>
    </recommendedName>
</protein>
<feature type="transmembrane region" description="Helical" evidence="10">
    <location>
        <begin position="757"/>
        <end position="777"/>
    </location>
</feature>
<dbReference type="CDD" id="cd18593">
    <property type="entry name" value="ABC_6TM_MRP4_D1_like"/>
    <property type="match status" value="1"/>
</dbReference>
<feature type="transmembrane region" description="Helical" evidence="10">
    <location>
        <begin position="826"/>
        <end position="851"/>
    </location>
</feature>
<dbReference type="PANTHER" id="PTHR24223">
    <property type="entry name" value="ATP-BINDING CASSETTE SUB-FAMILY C"/>
    <property type="match status" value="1"/>
</dbReference>
<dbReference type="PROSITE" id="PS00211">
    <property type="entry name" value="ABC_TRANSPORTER_1"/>
    <property type="match status" value="2"/>
</dbReference>
<keyword evidence="5" id="KW-0677">Repeat</keyword>
<dbReference type="Gene3D" id="3.40.50.300">
    <property type="entry name" value="P-loop containing nucleotide triphosphate hydrolases"/>
    <property type="match status" value="2"/>
</dbReference>
<sequence length="1371" mass="154160">MHKPVPNPEGSASLPSRLLFWFVTPLLRLGYRRPLELEDLYDVLPENDAANLTNGLAKHWRIEVENAKSSGRPPKLMRAVYSLEKRRFWSLGWMILIEELIRVLQPFFMGKVIRFFHADGGQTLTATCIYAAALSLCSFFFAISHHRYFYRMQIIGMQTRIACSGLIYAKLLTVDSAALRRVTVGHVVNLISNDVSRCDQVVLFLHYFWAAPVSLIALIIILYFEMRSSCFAGLGVLFVMIPIQVCIGRTMGNYRRKVAAKSDKRISIMNEILNAVRVIKMYAWEYPFMTLVHDARAEEMQKLRRHALCQAIVIGSYYVTGRIALLGALAAYVLTNKAVTSEVVFVGAAMFNAARLTLSLYLPFAVQNYLELSVTLNRIQKFLLLADKTENRTQLTESLIEKQKQGMVSMKSVSASWDEVHASVVEADSLLIFCFKDVKDHIVSVTFSVQPGQLLAIVGPLGSGKSMILQTLLKEVVHNKGEVVVNGSIAYVPQEAWLFPGTIRQNVLFGRDMDVERYRDALNVSALMRDLIRLPKGDLTVIGDKGTTLSGGQKARINLARAVYQDADIYLLDDPLSAVDTAVGKSIFESCLLGHLKNKTRILVTHQLQYLKSADNVLGVQVGYGTYEQLIATGDQFTHILQETELSYHGKVQLVSESLSENDEENEELYDFEISSEEKHLVEGSAPVVYFRPSGDNRTDSTYQESRKLLEPRDDVNKAVNGELPTATHDAAFNVLEEYTGSKGVSYKTYFTYLREIGHPCVLTCLLSMAILVQGFYTFCDWWLHQWSNEEDIRKFMSMYPLNITMAEERKKRLSFFTGFDSVEHLKIWTCMIVTLLLVSVLQAIVLRFSLLRSAFRLHSRMFHHVIRASIVFFDRNPVGRILNRFSKDTNVMDELLAFVFFDFFLGSLVLLSYVLVNGLLNPWLFLVLAPLLCAFAFLRNYYMRSARALKRLEAAVRSPLYSHFSATISGLAVIRAFNAEEKVIGNYLYHQNTHSTTWSAFLATSRLFSVCVDCLSAVYVTLVAFVSVFTASALDSGSVGLSLFYAIGISGALAYCMKQLTTTEEAMVSVERIIEYGKLPKEAELTSAHPPHENWPSRGEVVFKNVSLRYSADSPYILRNVSFTLKAGEKLGLVGRTGAGKSSVITALFRLVEPEGQICIDGVDISTLGLHELRKKISIIPQDPILFLGTLRQNLDPFGEHSDAEIWNALEQVRLKEAVASLRNGLGACTHEGGQNFSVGQRQLICLARALLRKNRILVLDEATANVDLNTDSLIQETIRVEFKHCSVLTIAHRLNTIMDCDRVIVLHEGQLVEYDEPAILLRRSSSMFAELVSETGSENAEVLRRIAENAMASRRCSKSRNDEDEKKMQ</sequence>
<evidence type="ECO:0000256" key="1">
    <source>
        <dbReference type="ARBA" id="ARBA00004141"/>
    </source>
</evidence>
<feature type="transmembrane region" description="Helical" evidence="10">
    <location>
        <begin position="923"/>
        <end position="943"/>
    </location>
</feature>
<proteinExistence type="inferred from homology"/>
<feature type="transmembrane region" description="Helical" evidence="10">
    <location>
        <begin position="201"/>
        <end position="224"/>
    </location>
</feature>
<feature type="domain" description="ABC transporter" evidence="11">
    <location>
        <begin position="425"/>
        <end position="643"/>
    </location>
</feature>
<reference evidence="13" key="1">
    <citation type="journal article" date="2014" name="Nat. Genet.">
        <title>Genome and transcriptome of the porcine whipworm Trichuris suis.</title>
        <authorList>
            <person name="Jex A.R."/>
            <person name="Nejsum P."/>
            <person name="Schwarz E.M."/>
            <person name="Hu L."/>
            <person name="Young N.D."/>
            <person name="Hall R.S."/>
            <person name="Korhonen P.K."/>
            <person name="Liao S."/>
            <person name="Thamsborg S."/>
            <person name="Xia J."/>
            <person name="Xu P."/>
            <person name="Wang S."/>
            <person name="Scheerlinck J.P."/>
            <person name="Hofmann A."/>
            <person name="Sternberg P.W."/>
            <person name="Wang J."/>
            <person name="Gasser R.B."/>
        </authorList>
    </citation>
    <scope>NUCLEOTIDE SEQUENCE [LARGE SCALE GENOMIC DNA]</scope>
    <source>
        <strain evidence="13">DCEP-RM93F</strain>
    </source>
</reference>
<feature type="transmembrane region" description="Helical" evidence="10">
    <location>
        <begin position="230"/>
        <end position="247"/>
    </location>
</feature>
<dbReference type="EMBL" id="KL367475">
    <property type="protein sequence ID" value="KFD72916.1"/>
    <property type="molecule type" value="Genomic_DNA"/>
</dbReference>
<feature type="domain" description="ABC transmembrane type-1" evidence="12">
    <location>
        <begin position="94"/>
        <end position="359"/>
    </location>
</feature>
<dbReference type="SMART" id="SM00382">
    <property type="entry name" value="AAA"/>
    <property type="match status" value="2"/>
</dbReference>